<feature type="coiled-coil region" evidence="2">
    <location>
        <begin position="311"/>
        <end position="401"/>
    </location>
</feature>
<dbReference type="AlphaFoldDB" id="A0A1J4K8K1"/>
<feature type="compositionally biased region" description="Polar residues" evidence="3">
    <location>
        <begin position="895"/>
        <end position="912"/>
    </location>
</feature>
<keyword evidence="5" id="KW-1185">Reference proteome</keyword>
<dbReference type="RefSeq" id="XP_068358893.1">
    <property type="nucleotide sequence ID" value="XM_068504944.1"/>
</dbReference>
<dbReference type="OrthoDB" id="264785at2759"/>
<feature type="coiled-coil region" evidence="2">
    <location>
        <begin position="640"/>
        <end position="674"/>
    </location>
</feature>
<feature type="coiled-coil region" evidence="2">
    <location>
        <begin position="739"/>
        <end position="766"/>
    </location>
</feature>
<name>A0A1J4K8K1_9EUKA</name>
<dbReference type="EMBL" id="MLAK01000747">
    <property type="protein sequence ID" value="OHT05757.1"/>
    <property type="molecule type" value="Genomic_DNA"/>
</dbReference>
<feature type="coiled-coil region" evidence="2">
    <location>
        <begin position="479"/>
        <end position="541"/>
    </location>
</feature>
<evidence type="ECO:0000313" key="4">
    <source>
        <dbReference type="EMBL" id="OHT05757.1"/>
    </source>
</evidence>
<accession>A0A1J4K8K1</accession>
<comment type="caution">
    <text evidence="4">The sequence shown here is derived from an EMBL/GenBank/DDBJ whole genome shotgun (WGS) entry which is preliminary data.</text>
</comment>
<dbReference type="PANTHER" id="PTHR32083">
    <property type="entry name" value="CILIA AND FLAGELLA-ASSOCIATED PROTEIN 58-RELATED"/>
    <property type="match status" value="1"/>
</dbReference>
<dbReference type="GO" id="GO:0005856">
    <property type="term" value="C:cytoskeleton"/>
    <property type="evidence" value="ECO:0007669"/>
    <property type="project" value="TreeGrafter"/>
</dbReference>
<organism evidence="4 5">
    <name type="scientific">Tritrichomonas foetus</name>
    <dbReference type="NCBI Taxonomy" id="1144522"/>
    <lineage>
        <taxon>Eukaryota</taxon>
        <taxon>Metamonada</taxon>
        <taxon>Parabasalia</taxon>
        <taxon>Tritrichomonadida</taxon>
        <taxon>Tritrichomonadidae</taxon>
        <taxon>Tritrichomonas</taxon>
    </lineage>
</organism>
<reference evidence="4" key="1">
    <citation type="submission" date="2016-10" db="EMBL/GenBank/DDBJ databases">
        <authorList>
            <person name="Benchimol M."/>
            <person name="Almeida L.G."/>
            <person name="Vasconcelos A.T."/>
            <person name="Perreira-Neves A."/>
            <person name="Rosa I.A."/>
            <person name="Tasca T."/>
            <person name="Bogo M.R."/>
            <person name="de Souza W."/>
        </authorList>
    </citation>
    <scope>NUCLEOTIDE SEQUENCE [LARGE SCALE GENOMIC DNA]</scope>
    <source>
        <strain evidence="4">K</strain>
    </source>
</reference>
<feature type="region of interest" description="Disordered" evidence="3">
    <location>
        <begin position="895"/>
        <end position="938"/>
    </location>
</feature>
<evidence type="ECO:0000256" key="2">
    <source>
        <dbReference type="SAM" id="Coils"/>
    </source>
</evidence>
<dbReference type="VEuPathDB" id="TrichDB:TRFO_26428"/>
<dbReference type="PANTHER" id="PTHR32083:SF0">
    <property type="entry name" value="CILIA AND FLAGELLA-ASSOCIATED PROTEIN 58"/>
    <property type="match status" value="1"/>
</dbReference>
<dbReference type="Proteomes" id="UP000179807">
    <property type="component" value="Unassembled WGS sequence"/>
</dbReference>
<sequence length="938" mass="109574">MDEKDNEIENAEKDLEKFDEMEKTFHRVVQDLITDHSFDHFREEYENLHQELLHSHSNNQALIEQCKQLNNSILANANKISSVLTLSQNDQRTIAGLRHEFEKAWRMVEVSQGREEKSKEAIEGLKIEIGNLSRLVEQGGAAAFTQEASLQEISDQISVLKKEIPVQISQIEQMKKQVLEENEITQEMRNTVDSLHSEFDELTEKLEKAKTQNSELYEEVKNIMVEITQLKGEIKERQNFSDQLNEQMNEQKIKNKEIEEELHDERLNLRSADEDLQANSSQSKLYTKLLEDRIKQGQKIQELMEKHNLSFEKHRLNMEEYQNHLKRILEERNDLKDELADYKQFAKEIDQDRAKMRIRVSECTNEIIRLITEFNVQKNNNQTLRLKIERLIKEKVDLNSKKGNEKNMTEIIENQAKLITSDIMGLKGEQHEIRAKVSHVEQETNQYEDRAIAAKNGQMQIREEVKIRSQTIDKNNLAISDLHEQIKYQKTRIESVQNERDIACRLCQDAFKENTSLTETNDIISKQIKALKEEIREKDRLCVETHYKQKTILRQVITLTKQTADMKAELKELDMKTTEIRNMMTRSHFLLTSSDLETMKQQQGLNEIKASSEIMEKMTVKHVSEKSQLIDKARLIQSQINHLRTAYTKQVEKVDNLKNDLIAEVDLNKRLQNRNRHGKALKLEIIRIQKSLLETMGKSRALEEEIEKPMNVHRWRFLDSTNPEAAQLIRMNIALRDKLMILISRLEGLMNAKKSLEEKAHVEEKHLQNSYGGRYDEEYEYYSEILREKKRLLSQMSTKASQQGSHVSNTRDQLMTVRAMVREEKTELYDTKKRVGQVRAKTSYGHSRALNQLKKPTPQKVETKYVGGGFAVGGIQTPTQSKRPQTRNQHLTPTLVLPQNNTPRKMQSNMTKHTPKGWNPKRQPISPFLPTVNGVEDF</sequence>
<evidence type="ECO:0000256" key="3">
    <source>
        <dbReference type="SAM" id="MobiDB-lite"/>
    </source>
</evidence>
<dbReference type="GeneID" id="94839648"/>
<evidence type="ECO:0000313" key="5">
    <source>
        <dbReference type="Proteomes" id="UP000179807"/>
    </source>
</evidence>
<evidence type="ECO:0000256" key="1">
    <source>
        <dbReference type="ARBA" id="ARBA00023054"/>
    </source>
</evidence>
<gene>
    <name evidence="4" type="ORF">TRFO_26428</name>
</gene>
<feature type="coiled-coil region" evidence="2">
    <location>
        <begin position="185"/>
        <end position="275"/>
    </location>
</feature>
<protein>
    <submittedName>
        <fullName evidence="4">Coiled-coil domain-containing protein 147</fullName>
    </submittedName>
</protein>
<proteinExistence type="predicted"/>
<keyword evidence="1 2" id="KW-0175">Coiled coil</keyword>